<gene>
    <name evidence="1" type="ORF">E2C01_089794</name>
</gene>
<evidence type="ECO:0000313" key="2">
    <source>
        <dbReference type="Proteomes" id="UP000324222"/>
    </source>
</evidence>
<protein>
    <submittedName>
        <fullName evidence="1">Uncharacterized protein</fullName>
    </submittedName>
</protein>
<dbReference type="AlphaFoldDB" id="A0A5B7JNF0"/>
<accession>A0A5B7JNF0</accession>
<name>A0A5B7JNF0_PORTR</name>
<dbReference type="OrthoDB" id="18740at2759"/>
<evidence type="ECO:0000313" key="1">
    <source>
        <dbReference type="EMBL" id="MPC94617.1"/>
    </source>
</evidence>
<sequence>MRHEKRGAPTYWPAAELSGAQFEIVSGTQFENAVGPNHLEFRLDENTFQMYVRDIEKELNCEQNSYNKNENVEAIRRRHEEFFAENLITRIEELLDNMDVSSQEFLKKVNRSSESKC</sequence>
<comment type="caution">
    <text evidence="1">The sequence shown here is derived from an EMBL/GenBank/DDBJ whole genome shotgun (WGS) entry which is preliminary data.</text>
</comment>
<dbReference type="EMBL" id="VSRR010099297">
    <property type="protein sequence ID" value="MPC94617.1"/>
    <property type="molecule type" value="Genomic_DNA"/>
</dbReference>
<reference evidence="1 2" key="1">
    <citation type="submission" date="2019-05" db="EMBL/GenBank/DDBJ databases">
        <title>Another draft genome of Portunus trituberculatus and its Hox gene families provides insights of decapod evolution.</title>
        <authorList>
            <person name="Jeong J.-H."/>
            <person name="Song I."/>
            <person name="Kim S."/>
            <person name="Choi T."/>
            <person name="Kim D."/>
            <person name="Ryu S."/>
            <person name="Kim W."/>
        </authorList>
    </citation>
    <scope>NUCLEOTIDE SEQUENCE [LARGE SCALE GENOMIC DNA]</scope>
    <source>
        <tissue evidence="1">Muscle</tissue>
    </source>
</reference>
<keyword evidence="2" id="KW-1185">Reference proteome</keyword>
<organism evidence="1 2">
    <name type="scientific">Portunus trituberculatus</name>
    <name type="common">Swimming crab</name>
    <name type="synonym">Neptunus trituberculatus</name>
    <dbReference type="NCBI Taxonomy" id="210409"/>
    <lineage>
        <taxon>Eukaryota</taxon>
        <taxon>Metazoa</taxon>
        <taxon>Ecdysozoa</taxon>
        <taxon>Arthropoda</taxon>
        <taxon>Crustacea</taxon>
        <taxon>Multicrustacea</taxon>
        <taxon>Malacostraca</taxon>
        <taxon>Eumalacostraca</taxon>
        <taxon>Eucarida</taxon>
        <taxon>Decapoda</taxon>
        <taxon>Pleocyemata</taxon>
        <taxon>Brachyura</taxon>
        <taxon>Eubrachyura</taxon>
        <taxon>Portunoidea</taxon>
        <taxon>Portunidae</taxon>
        <taxon>Portuninae</taxon>
        <taxon>Portunus</taxon>
    </lineage>
</organism>
<dbReference type="Proteomes" id="UP000324222">
    <property type="component" value="Unassembled WGS sequence"/>
</dbReference>
<proteinExistence type="predicted"/>